<dbReference type="Gene3D" id="3.40.50.300">
    <property type="entry name" value="P-loop containing nucleotide triphosphate hydrolases"/>
    <property type="match status" value="2"/>
</dbReference>
<keyword evidence="1" id="KW-0547">Nucleotide-binding</keyword>
<dbReference type="SMART" id="SM00487">
    <property type="entry name" value="DEXDc"/>
    <property type="match status" value="1"/>
</dbReference>
<evidence type="ECO:0000256" key="5">
    <source>
        <dbReference type="SAM" id="MobiDB-lite"/>
    </source>
</evidence>
<dbReference type="EMBL" id="JAUKUD010000005">
    <property type="protein sequence ID" value="KAK0743630.1"/>
    <property type="molecule type" value="Genomic_DNA"/>
</dbReference>
<feature type="compositionally biased region" description="Basic and acidic residues" evidence="5">
    <location>
        <begin position="525"/>
        <end position="541"/>
    </location>
</feature>
<sequence length="1790" mass="198972">MAQEFQQWRESLKPIKTDIVSDFSGRGVFAIHGEALLSHCLETSIVDFKYGFQLLHAVHAVEAFLTKLKDRGCGFHLVWFEDQADVCMPRKFRKDDTLVAKYRLARAVLIQHFASMSPEGHESSINFSFPSLESEQFSSYLHTHPLHFFLGSSSYDESDEQSSEDSPLRVLYLMAAAGCVVAFIEDVEFKSSKAYLDMATPSGHITPLAHKSIKLPSPSPAVIKAMERLASLEQAKGLSARELISIGALSVALSSGSREAEAASVLLHLVVMRHSSLNQRGFANPDKSGGRPTTKETTTQEFQREFFDAARDGLTGWFSGAFKDRRWDAYDLFDGRLYNNVKEQLSKIAALPKELSEDLAKLSGVLKAVSNADIPDKLTKASGSTPSKPVGKSGVASPTLAVLPFKHPVVDKYISHVKLDTTGVLHESAAAPKVFHELTHWHNAKKPVDPKAIAKPPGFWARKRNQKFMADTIAYSASLTGAAGKNIDPETIVVFHGPSEGRAAKTPAPKPAQPQAKPQTKGPKKKEAPKSNKQKALETSEARRLEKLQVTSQAAISVWRERCPEFEKQLTMVKSFLKAERYYVFLSSTHRQVVGSEVLLYLSNVLLRIQGNPKTPRPSVPAILAMLWSKASEASKLPLTEEVKRQLTAIEASLRIPLQVDPQAVTLKRPLAFKPVDIEKRLLPSGTDPKEFQLDHCGPYMERSFDSQPDPRVPFDPDAWQRKVLDAIDEDKSVLAVAPTSAGKTFISFYAMKKVLQANDDDVLVYVAPTKALVNQIAAEVQARFSKNYHHREGKSVWAIHTRDYRVNSIKGCQVLVTVPEVLQTLLLAPSNANGTNAFSKRIKRIIFDEVHSIGQSEEGIIWEQLLLMAPCPIIALSATVANPDEFKDWLERAQKTKGFEMEMIVHTSRYSDLRKFIHDPPQAVSEFKGVMQTERLPLPGLDSEGTSAASFMFVHPVGGMVDKNQDALHDANLEPRDCLTLWNTMKQLETPEYPVDKALDPEKALPELIKKADIVKWEKALKEQLSKWMADSKSPFDTLRSQLRGERYTQLATSHADISAADKENKGPVVSTRSAFGLIQDLRATGALPAIFFNYDRSKCETIALQIVGTLKAAEEKFQAADPSWVAKMAEYERWKKAAEAAKSKVGKKTSKGRDEDAEGKADAARESASRDVSKWESFNPDLPLPQFSFADTTKMTNEELEDRLWAMNARETNPAFIDALRRGVGVHHAGMNRQYRQVVEILFRKGYLTVIVATGTLAMGINMPCRTVVFTGDSIYLTALNYRQASGRAGRRGFDVLGNVIFHDMHPHRALEIMSAKLPDLRGQFPVSVTLILRLFTLLDGTHNSEFAANAVRSLLTQNRLYLGGPDARMAISHHLRFSIEYLRRQNLLSEKGAPLNFSGLVGHLHYTENAVFAFHALLKEGYFHELCAGISNPAKQKDILLEIVLTLCHLFARIPCKKFRDESFLKEHVHRSASMVILPNLPPKAASILENHNKETLGIFHGYVSTYAAQYLAEEPDNELPLTRHKVEPVANPVDVSAFLPCQPPTTSRSPFVALSGFGDDFSTIRELCETVRSGVFLEESAIPYIPIAPKETYGQPWNAYLLDFFKHGDVVTLARDNGIKSSEVWFLLKDFSMIVDTIINGLEKFLDPNAGDDEDIDIPLDSRDVVEGAPDAVEETGRRFGALKVSAPAAAAPVAAKADKKMKKKKVAAASWDDEEEEESEPDNWDDEDEEESEEESPPTPPTDAAGSGVATPIWSKDDGQSLVKVCEAFKLVREQFDEKFKKMWA</sequence>
<feature type="compositionally biased region" description="Basic and acidic residues" evidence="5">
    <location>
        <begin position="1153"/>
        <end position="1176"/>
    </location>
</feature>
<accession>A0AA40EQJ8</accession>
<evidence type="ECO:0000313" key="8">
    <source>
        <dbReference type="EMBL" id="KAK0743630.1"/>
    </source>
</evidence>
<dbReference type="Pfam" id="PF26076">
    <property type="entry name" value="WHD_DDX60"/>
    <property type="match status" value="1"/>
</dbReference>
<proteinExistence type="predicted"/>
<dbReference type="PANTHER" id="PTHR44533:SF4">
    <property type="entry name" value="DEAD_H RNA HELICASE, PUTATIVE-RELATED"/>
    <property type="match status" value="1"/>
</dbReference>
<feature type="region of interest" description="Disordered" evidence="5">
    <location>
        <begin position="500"/>
        <end position="541"/>
    </location>
</feature>
<dbReference type="InterPro" id="IPR052431">
    <property type="entry name" value="SKI2_subfamily_helicases"/>
</dbReference>
<keyword evidence="2" id="KW-0378">Hydrolase</keyword>
<dbReference type="SUPFAM" id="SSF52540">
    <property type="entry name" value="P-loop containing nucleoside triphosphate hydrolases"/>
    <property type="match status" value="1"/>
</dbReference>
<dbReference type="Pfam" id="PF00271">
    <property type="entry name" value="Helicase_C"/>
    <property type="match status" value="1"/>
</dbReference>
<dbReference type="InterPro" id="IPR001650">
    <property type="entry name" value="Helicase_C-like"/>
</dbReference>
<dbReference type="InterPro" id="IPR027417">
    <property type="entry name" value="P-loop_NTPase"/>
</dbReference>
<evidence type="ECO:0000259" key="6">
    <source>
        <dbReference type="PROSITE" id="PS51192"/>
    </source>
</evidence>
<feature type="region of interest" description="Disordered" evidence="5">
    <location>
        <begin position="280"/>
        <end position="299"/>
    </location>
</feature>
<comment type="caution">
    <text evidence="8">The sequence shown here is derived from an EMBL/GenBank/DDBJ whole genome shotgun (WGS) entry which is preliminary data.</text>
</comment>
<evidence type="ECO:0000256" key="3">
    <source>
        <dbReference type="ARBA" id="ARBA00022806"/>
    </source>
</evidence>
<dbReference type="SMART" id="SM00490">
    <property type="entry name" value="HELICc"/>
    <property type="match status" value="1"/>
</dbReference>
<dbReference type="InterPro" id="IPR011545">
    <property type="entry name" value="DEAD/DEAH_box_helicase_dom"/>
</dbReference>
<organism evidence="8 9">
    <name type="scientific">Schizothecium vesticola</name>
    <dbReference type="NCBI Taxonomy" id="314040"/>
    <lineage>
        <taxon>Eukaryota</taxon>
        <taxon>Fungi</taxon>
        <taxon>Dikarya</taxon>
        <taxon>Ascomycota</taxon>
        <taxon>Pezizomycotina</taxon>
        <taxon>Sordariomycetes</taxon>
        <taxon>Sordariomycetidae</taxon>
        <taxon>Sordariales</taxon>
        <taxon>Schizotheciaceae</taxon>
        <taxon>Schizothecium</taxon>
    </lineage>
</organism>
<dbReference type="GO" id="GO:0004386">
    <property type="term" value="F:helicase activity"/>
    <property type="evidence" value="ECO:0007669"/>
    <property type="project" value="UniProtKB-KW"/>
</dbReference>
<dbReference type="Pfam" id="PF00270">
    <property type="entry name" value="DEAD"/>
    <property type="match status" value="1"/>
</dbReference>
<dbReference type="Proteomes" id="UP001172155">
    <property type="component" value="Unassembled WGS sequence"/>
</dbReference>
<keyword evidence="9" id="KW-1185">Reference proteome</keyword>
<dbReference type="InterPro" id="IPR059032">
    <property type="entry name" value="WHD_DDX60"/>
</dbReference>
<feature type="compositionally biased region" description="Acidic residues" evidence="5">
    <location>
        <begin position="1716"/>
        <end position="1741"/>
    </location>
</feature>
<feature type="region of interest" description="Disordered" evidence="5">
    <location>
        <begin position="1710"/>
        <end position="1762"/>
    </location>
</feature>
<dbReference type="PANTHER" id="PTHR44533">
    <property type="entry name" value="DEAD/H RNA HELICASE, PUTATIVE-RELATED"/>
    <property type="match status" value="1"/>
</dbReference>
<gene>
    <name evidence="8" type="ORF">B0T18DRAFT_329371</name>
</gene>
<dbReference type="CDD" id="cd18795">
    <property type="entry name" value="SF2_C_Ski2"/>
    <property type="match status" value="1"/>
</dbReference>
<evidence type="ECO:0000313" key="9">
    <source>
        <dbReference type="Proteomes" id="UP001172155"/>
    </source>
</evidence>
<keyword evidence="3" id="KW-0347">Helicase</keyword>
<evidence type="ECO:0000256" key="1">
    <source>
        <dbReference type="ARBA" id="ARBA00022741"/>
    </source>
</evidence>
<evidence type="ECO:0000256" key="4">
    <source>
        <dbReference type="ARBA" id="ARBA00022840"/>
    </source>
</evidence>
<dbReference type="GO" id="GO:0005524">
    <property type="term" value="F:ATP binding"/>
    <property type="evidence" value="ECO:0007669"/>
    <property type="project" value="UniProtKB-KW"/>
</dbReference>
<protein>
    <recommendedName>
        <fullName evidence="10">P-loop containing nucleoside triphosphate hydrolase protein</fullName>
    </recommendedName>
</protein>
<feature type="domain" description="Helicase C-terminal" evidence="7">
    <location>
        <begin position="1169"/>
        <end position="1335"/>
    </location>
</feature>
<evidence type="ECO:0008006" key="10">
    <source>
        <dbReference type="Google" id="ProtNLM"/>
    </source>
</evidence>
<dbReference type="GO" id="GO:0003676">
    <property type="term" value="F:nucleic acid binding"/>
    <property type="evidence" value="ECO:0007669"/>
    <property type="project" value="InterPro"/>
</dbReference>
<dbReference type="InterPro" id="IPR014001">
    <property type="entry name" value="Helicase_ATP-bd"/>
</dbReference>
<reference evidence="8" key="1">
    <citation type="submission" date="2023-06" db="EMBL/GenBank/DDBJ databases">
        <title>Genome-scale phylogeny and comparative genomics of the fungal order Sordariales.</title>
        <authorList>
            <consortium name="Lawrence Berkeley National Laboratory"/>
            <person name="Hensen N."/>
            <person name="Bonometti L."/>
            <person name="Westerberg I."/>
            <person name="Brannstrom I.O."/>
            <person name="Guillou S."/>
            <person name="Cros-Aarteil S."/>
            <person name="Calhoun S."/>
            <person name="Haridas S."/>
            <person name="Kuo A."/>
            <person name="Mondo S."/>
            <person name="Pangilinan J."/>
            <person name="Riley R."/>
            <person name="LaButti K."/>
            <person name="Andreopoulos B."/>
            <person name="Lipzen A."/>
            <person name="Chen C."/>
            <person name="Yanf M."/>
            <person name="Daum C."/>
            <person name="Ng V."/>
            <person name="Clum A."/>
            <person name="Steindorff A."/>
            <person name="Ohm R."/>
            <person name="Martin F."/>
            <person name="Silar P."/>
            <person name="Natvig D."/>
            <person name="Lalanne C."/>
            <person name="Gautier V."/>
            <person name="Ament-velasquez S.L."/>
            <person name="Kruys A."/>
            <person name="Hutchinson M.I."/>
            <person name="Powell A.J."/>
            <person name="Barry K."/>
            <person name="Miller A.N."/>
            <person name="Grigoriev I.V."/>
            <person name="Debuchy R."/>
            <person name="Gladieux P."/>
            <person name="Thoren M.H."/>
            <person name="Johannesson H."/>
        </authorList>
    </citation>
    <scope>NUCLEOTIDE SEQUENCE</scope>
    <source>
        <strain evidence="8">SMH3187-1</strain>
    </source>
</reference>
<evidence type="ECO:0000256" key="2">
    <source>
        <dbReference type="ARBA" id="ARBA00022801"/>
    </source>
</evidence>
<dbReference type="PROSITE" id="PS51194">
    <property type="entry name" value="HELICASE_CTER"/>
    <property type="match status" value="1"/>
</dbReference>
<keyword evidence="4" id="KW-0067">ATP-binding</keyword>
<dbReference type="FunFam" id="3.40.50.300:FF:001039">
    <property type="entry name" value="ATP-dependent RNA helicase DDX60"/>
    <property type="match status" value="1"/>
</dbReference>
<name>A0AA40EQJ8_9PEZI</name>
<dbReference type="GO" id="GO:0005737">
    <property type="term" value="C:cytoplasm"/>
    <property type="evidence" value="ECO:0007669"/>
    <property type="project" value="TreeGrafter"/>
</dbReference>
<dbReference type="CDD" id="cd18025">
    <property type="entry name" value="DEXHc_DDX60"/>
    <property type="match status" value="1"/>
</dbReference>
<feature type="domain" description="Helicase ATP-binding" evidence="6">
    <location>
        <begin position="725"/>
        <end position="899"/>
    </location>
</feature>
<feature type="region of interest" description="Disordered" evidence="5">
    <location>
        <begin position="1144"/>
        <end position="1178"/>
    </location>
</feature>
<dbReference type="GO" id="GO:0016787">
    <property type="term" value="F:hydrolase activity"/>
    <property type="evidence" value="ECO:0007669"/>
    <property type="project" value="UniProtKB-KW"/>
</dbReference>
<evidence type="ECO:0000259" key="7">
    <source>
        <dbReference type="PROSITE" id="PS51194"/>
    </source>
</evidence>
<dbReference type="PROSITE" id="PS51192">
    <property type="entry name" value="HELICASE_ATP_BIND_1"/>
    <property type="match status" value="1"/>
</dbReference>